<keyword evidence="6" id="KW-0687">Ribonucleoprotein</keyword>
<protein>
    <recommendedName>
        <fullName evidence="7">Large ribosomal subunit protein bL27m</fullName>
    </recommendedName>
    <alternativeName>
        <fullName evidence="8">39S ribosomal protein L27, mitochondrial</fullName>
    </alternativeName>
</protein>
<evidence type="ECO:0000256" key="3">
    <source>
        <dbReference type="ARBA" id="ARBA00022946"/>
    </source>
</evidence>
<evidence type="ECO:0000313" key="10">
    <source>
        <dbReference type="EnsemblMetazoa" id="HelroP156339"/>
    </source>
</evidence>
<reference evidence="10" key="3">
    <citation type="submission" date="2015-06" db="UniProtKB">
        <authorList>
            <consortium name="EnsemblMetazoa"/>
        </authorList>
    </citation>
    <scope>IDENTIFICATION</scope>
</reference>
<reference evidence="11" key="1">
    <citation type="submission" date="2012-12" db="EMBL/GenBank/DDBJ databases">
        <authorList>
            <person name="Hellsten U."/>
            <person name="Grimwood J."/>
            <person name="Chapman J.A."/>
            <person name="Shapiro H."/>
            <person name="Aerts A."/>
            <person name="Otillar R.P."/>
            <person name="Terry A.Y."/>
            <person name="Boore J.L."/>
            <person name="Simakov O."/>
            <person name="Marletaz F."/>
            <person name="Cho S.-J."/>
            <person name="Edsinger-Gonzales E."/>
            <person name="Havlak P."/>
            <person name="Kuo D.-H."/>
            <person name="Larsson T."/>
            <person name="Lv J."/>
            <person name="Arendt D."/>
            <person name="Savage R."/>
            <person name="Osoegawa K."/>
            <person name="de Jong P."/>
            <person name="Lindberg D.R."/>
            <person name="Seaver E.C."/>
            <person name="Weisblat D.A."/>
            <person name="Putnam N.H."/>
            <person name="Grigoriev I.V."/>
            <person name="Rokhsar D.S."/>
        </authorList>
    </citation>
    <scope>NUCLEOTIDE SEQUENCE</scope>
</reference>
<sequence length="143" mass="15964">MSLMLKLLSTEVLLKSYADAIKFVPACGASKKAGSSTKNKKHNTPGKSRGWKKYDGDYVETGMILFRQLGLKVYPGENVGCGRDFTLYSLCPGHVFISKETLSPYSTSPLYNAVKAGRIFEKYFFHVVPDKKQSQTFNLVSYT</sequence>
<evidence type="ECO:0000256" key="8">
    <source>
        <dbReference type="ARBA" id="ARBA00076963"/>
    </source>
</evidence>
<dbReference type="PRINTS" id="PR00063">
    <property type="entry name" value="RIBOSOMALL27"/>
</dbReference>
<keyword evidence="4" id="KW-0689">Ribosomal protein</keyword>
<dbReference type="FunFam" id="2.40.50.100:FF:000031">
    <property type="entry name" value="39S ribosomal protein L27, mitochondrial"/>
    <property type="match status" value="1"/>
</dbReference>
<reference evidence="9 11" key="2">
    <citation type="journal article" date="2013" name="Nature">
        <title>Insights into bilaterian evolution from three spiralian genomes.</title>
        <authorList>
            <person name="Simakov O."/>
            <person name="Marletaz F."/>
            <person name="Cho S.J."/>
            <person name="Edsinger-Gonzales E."/>
            <person name="Havlak P."/>
            <person name="Hellsten U."/>
            <person name="Kuo D.H."/>
            <person name="Larsson T."/>
            <person name="Lv J."/>
            <person name="Arendt D."/>
            <person name="Savage R."/>
            <person name="Osoegawa K."/>
            <person name="de Jong P."/>
            <person name="Grimwood J."/>
            <person name="Chapman J.A."/>
            <person name="Shapiro H."/>
            <person name="Aerts A."/>
            <person name="Otillar R.P."/>
            <person name="Terry A.Y."/>
            <person name="Boore J.L."/>
            <person name="Grigoriev I.V."/>
            <person name="Lindberg D.R."/>
            <person name="Seaver E.C."/>
            <person name="Weisblat D.A."/>
            <person name="Putnam N.H."/>
            <person name="Rokhsar D.S."/>
        </authorList>
    </citation>
    <scope>NUCLEOTIDE SEQUENCE</scope>
</reference>
<dbReference type="Gene3D" id="2.40.50.100">
    <property type="match status" value="1"/>
</dbReference>
<dbReference type="OMA" id="NWDHTWV"/>
<dbReference type="Proteomes" id="UP000015101">
    <property type="component" value="Unassembled WGS sequence"/>
</dbReference>
<comment type="similarity">
    <text evidence="2">Belongs to the bacterial ribosomal protein bL27 family.</text>
</comment>
<evidence type="ECO:0000256" key="6">
    <source>
        <dbReference type="ARBA" id="ARBA00023274"/>
    </source>
</evidence>
<dbReference type="STRING" id="6412.T1ELU0"/>
<evidence type="ECO:0000313" key="9">
    <source>
        <dbReference type="EMBL" id="ESO10984.1"/>
    </source>
</evidence>
<keyword evidence="5" id="KW-0496">Mitochondrion</keyword>
<dbReference type="eggNOG" id="KOG4600">
    <property type="taxonomic scope" value="Eukaryota"/>
</dbReference>
<dbReference type="HOGENOM" id="CLU_143748_1_0_1"/>
<name>T1ELU0_HELRO</name>
<evidence type="ECO:0000313" key="11">
    <source>
        <dbReference type="Proteomes" id="UP000015101"/>
    </source>
</evidence>
<evidence type="ECO:0000256" key="4">
    <source>
        <dbReference type="ARBA" id="ARBA00022980"/>
    </source>
</evidence>
<accession>T1ELU0</accession>
<organism evidence="10 11">
    <name type="scientific">Helobdella robusta</name>
    <name type="common">Californian leech</name>
    <dbReference type="NCBI Taxonomy" id="6412"/>
    <lineage>
        <taxon>Eukaryota</taxon>
        <taxon>Metazoa</taxon>
        <taxon>Spiralia</taxon>
        <taxon>Lophotrochozoa</taxon>
        <taxon>Annelida</taxon>
        <taxon>Clitellata</taxon>
        <taxon>Hirudinea</taxon>
        <taxon>Rhynchobdellida</taxon>
        <taxon>Glossiphoniidae</taxon>
        <taxon>Helobdella</taxon>
    </lineage>
</organism>
<dbReference type="SUPFAM" id="SSF110324">
    <property type="entry name" value="Ribosomal L27 protein-like"/>
    <property type="match status" value="1"/>
</dbReference>
<dbReference type="OrthoDB" id="1867012at2759"/>
<dbReference type="CTD" id="20197540"/>
<dbReference type="FunCoup" id="T1ELU0">
    <property type="interactions" value="653"/>
</dbReference>
<keyword evidence="11" id="KW-1185">Reference proteome</keyword>
<dbReference type="GO" id="GO:0005762">
    <property type="term" value="C:mitochondrial large ribosomal subunit"/>
    <property type="evidence" value="ECO:0000318"/>
    <property type="project" value="GO_Central"/>
</dbReference>
<dbReference type="InParanoid" id="T1ELU0"/>
<dbReference type="EnsemblMetazoa" id="HelroT156339">
    <property type="protein sequence ID" value="HelroP156339"/>
    <property type="gene ID" value="HelroG156339"/>
</dbReference>
<evidence type="ECO:0000256" key="5">
    <source>
        <dbReference type="ARBA" id="ARBA00023128"/>
    </source>
</evidence>
<dbReference type="GO" id="GO:0006412">
    <property type="term" value="P:translation"/>
    <property type="evidence" value="ECO:0007669"/>
    <property type="project" value="InterPro"/>
</dbReference>
<dbReference type="GeneID" id="20197540"/>
<evidence type="ECO:0000256" key="2">
    <source>
        <dbReference type="ARBA" id="ARBA00010797"/>
    </source>
</evidence>
<evidence type="ECO:0000256" key="7">
    <source>
        <dbReference type="ARBA" id="ARBA00035267"/>
    </source>
</evidence>
<proteinExistence type="inferred from homology"/>
<dbReference type="PANTHER" id="PTHR15893:SF0">
    <property type="entry name" value="LARGE RIBOSOMAL SUBUNIT PROTEIN BL27M"/>
    <property type="match status" value="1"/>
</dbReference>
<dbReference type="EMBL" id="AMQM01002792">
    <property type="status" value="NOT_ANNOTATED_CDS"/>
    <property type="molecule type" value="Genomic_DNA"/>
</dbReference>
<dbReference type="PANTHER" id="PTHR15893">
    <property type="entry name" value="RIBOSOMAL PROTEIN L27"/>
    <property type="match status" value="1"/>
</dbReference>
<dbReference type="AlphaFoldDB" id="T1ELU0"/>
<dbReference type="KEGG" id="hro:HELRODRAFT_156339"/>
<gene>
    <name evidence="10" type="primary">20197540</name>
    <name evidence="9" type="ORF">HELRODRAFT_156339</name>
</gene>
<dbReference type="Pfam" id="PF01016">
    <property type="entry name" value="Ribosomal_L27"/>
    <property type="match status" value="1"/>
</dbReference>
<dbReference type="EMBL" id="KB095858">
    <property type="protein sequence ID" value="ESO10984.1"/>
    <property type="molecule type" value="Genomic_DNA"/>
</dbReference>
<comment type="subcellular location">
    <subcellularLocation>
        <location evidence="1">Mitochondrion</location>
    </subcellularLocation>
</comment>
<dbReference type="GO" id="GO:0005743">
    <property type="term" value="C:mitochondrial inner membrane"/>
    <property type="evidence" value="ECO:0007669"/>
    <property type="project" value="UniProtKB-ARBA"/>
</dbReference>
<dbReference type="InterPro" id="IPR001684">
    <property type="entry name" value="Ribosomal_bL27"/>
</dbReference>
<keyword evidence="3" id="KW-0809">Transit peptide</keyword>
<dbReference type="RefSeq" id="XP_009011253.1">
    <property type="nucleotide sequence ID" value="XM_009013005.1"/>
</dbReference>
<evidence type="ECO:0000256" key="1">
    <source>
        <dbReference type="ARBA" id="ARBA00004173"/>
    </source>
</evidence>
<dbReference type="GO" id="GO:0003735">
    <property type="term" value="F:structural constituent of ribosome"/>
    <property type="evidence" value="ECO:0000318"/>
    <property type="project" value="GO_Central"/>
</dbReference>